<reference evidence="1 2" key="1">
    <citation type="journal article" date="2018" name="Arch. Microbiol.">
        <title>Hymenobacter segetis sp. nov., isolated from soil.</title>
        <authorList>
            <person name="Ten L.N."/>
            <person name="Lim S.J."/>
            <person name="Kim B.O."/>
            <person name="Kang I.K."/>
            <person name="Jung H.Y."/>
        </authorList>
    </citation>
    <scope>NUCLEOTIDE SEQUENCE [LARGE SCALE GENOMIC DNA]</scope>
    <source>
        <strain evidence="1 2">S7-3-11</strain>
    </source>
</reference>
<dbReference type="EMBL" id="JBCEVZ010000014">
    <property type="protein sequence ID" value="MEL5994145.1"/>
    <property type="molecule type" value="Genomic_DNA"/>
</dbReference>
<accession>A0ABU9LVQ6</accession>
<evidence type="ECO:0000313" key="1">
    <source>
        <dbReference type="EMBL" id="MEL5994145.1"/>
    </source>
</evidence>
<sequence length="222" mass="23814">MRVPITLAKVAVQTSSSGMGKYYLVPSGGANTAKYDVLRILHKGDVLMPNGLSSQPYLSDWVDYARANISLLSLTASTVMLPSSNTYEMAMTVGATSYHKDNVTQSTTAIGLRTNRTKYLGTASTSSDYRPFIHDFNAKLQTVSLTTGVRSLTVSNSAGYAAIDAAGFYGQINQLAPALRGKTENLTVNNLRFIAQSLKGGLKIVLVSFDIIDNGNTYHIGS</sequence>
<keyword evidence="2" id="KW-1185">Reference proteome</keyword>
<gene>
    <name evidence="1" type="ORF">AAFH49_07995</name>
</gene>
<proteinExistence type="predicted"/>
<dbReference type="Proteomes" id="UP001479606">
    <property type="component" value="Unassembled WGS sequence"/>
</dbReference>
<dbReference type="RefSeq" id="WP_342297162.1">
    <property type="nucleotide sequence ID" value="NZ_JBCEVZ010000014.1"/>
</dbReference>
<organism evidence="1 2">
    <name type="scientific">Hymenobacter segetis</name>
    <dbReference type="NCBI Taxonomy" id="2025509"/>
    <lineage>
        <taxon>Bacteria</taxon>
        <taxon>Pseudomonadati</taxon>
        <taxon>Bacteroidota</taxon>
        <taxon>Cytophagia</taxon>
        <taxon>Cytophagales</taxon>
        <taxon>Hymenobacteraceae</taxon>
        <taxon>Hymenobacter</taxon>
    </lineage>
</organism>
<protein>
    <submittedName>
        <fullName evidence="1">Uncharacterized protein</fullName>
    </submittedName>
</protein>
<evidence type="ECO:0000313" key="2">
    <source>
        <dbReference type="Proteomes" id="UP001479606"/>
    </source>
</evidence>
<comment type="caution">
    <text evidence="1">The sequence shown here is derived from an EMBL/GenBank/DDBJ whole genome shotgun (WGS) entry which is preliminary data.</text>
</comment>
<name>A0ABU9LVQ6_9BACT</name>